<gene>
    <name evidence="1" type="primary">a28</name>
</gene>
<accession>A0A0F6TG10</accession>
<organism evidence="1 2">
    <name type="scientific">Rat cytomegalovirus ALL-03</name>
    <dbReference type="NCBI Taxonomy" id="1640278"/>
    <lineage>
        <taxon>Viruses</taxon>
        <taxon>Duplodnaviria</taxon>
        <taxon>Heunggongvirae</taxon>
        <taxon>Peploviricota</taxon>
        <taxon>Herviviricetes</taxon>
        <taxon>Herpesvirales</taxon>
        <taxon>Orthoherpesviridae</taxon>
        <taxon>Betaherpesvirinae</taxon>
        <taxon>Muromegalovirus</taxon>
        <taxon>Muromegalovirus muridbeta8</taxon>
        <taxon>Rat cytomegalovirus (isolate England)</taxon>
    </lineage>
</organism>
<sequence>MSGVKRSSSDDWDDVFLRELEVQSTDGYEGASSSSDLHVVTGTAKRLLLDDDTDPAVENMLLKTELLKKARLTNRTSFIDVKSFVKKHAGRRFSLDMRPEVALIIGDENETKTKFDLGRLGGYPCALRSVKVTFIGQIVFGEGNHGMFTVMYTGGDRCYVHSEDTDLLYIVSERGLTELLLNYGYRNIYEMFDGPVSGSEESGIPLGMIPLATFDKAEDVKVFVRDRACLSTFRQTAQLRPTDQIYGYFMIGDEKGLHLGQLFPDRVFTCLQEAGYNVLGRGELELVLLYNEKLEVFALLDRGRLLKVANTIAGFLRDRLRNNLQPYRRCFKFRDDDPRVCVGQIVKFQCDVDYVVQGGNEFMRWLTAEDYPMLIEHCIPTM</sequence>
<dbReference type="EMBL" id="KP967684">
    <property type="protein sequence ID" value="AKE44205.1"/>
    <property type="molecule type" value="Genomic_DNA"/>
</dbReference>
<proteinExistence type="predicted"/>
<evidence type="ECO:0000313" key="1">
    <source>
        <dbReference type="EMBL" id="AKE44205.1"/>
    </source>
</evidence>
<protein>
    <submittedName>
        <fullName evidence="1">A28</fullName>
    </submittedName>
</protein>
<dbReference type="Proteomes" id="UP000105122">
    <property type="component" value="Segment"/>
</dbReference>
<evidence type="ECO:0000313" key="2">
    <source>
        <dbReference type="Proteomes" id="UP000105122"/>
    </source>
</evidence>
<name>A0A0F6TG10_RCMVE</name>
<reference evidence="1 2" key="1">
    <citation type="journal article" date="2015" name="Genome Announc.">
        <title>Complete Genome Sequence of Rat Cytomegalovirus Strain ALL-03 (Malaysian Strain).</title>
        <authorList>
            <person name="Balakrishnan K.N."/>
            <person name="Abdullah A.A."/>
            <person name="Camalxaman S.N."/>
            <person name="Quah Y.W."/>
            <person name="Abba Y."/>
            <person name="Hani H."/>
            <person name="Loh H.S."/>
            <person name="Kamal F.M."/>
            <person name="Zeenathul N.A."/>
            <person name="Aini I."/>
            <person name="Omar A.R."/>
            <person name="Noordin M.M."/>
            <person name="Mohd Azmi M.L."/>
        </authorList>
    </citation>
    <scope>NUCLEOTIDE SEQUENCE [LARGE SCALE GENOMIC DNA]</scope>
    <source>
        <strain evidence="1">ALL-03</strain>
    </source>
</reference>